<name>A0A368V9Q3_MARNT</name>
<dbReference type="EMBL" id="QNSA01000001">
    <property type="protein sequence ID" value="RBP77002.1"/>
    <property type="molecule type" value="Genomic_DNA"/>
</dbReference>
<gene>
    <name evidence="3" type="ORF">DET51_101185</name>
    <name evidence="2" type="ORF">DET64_101186</name>
</gene>
<comment type="caution">
    <text evidence="3">The sequence shown here is derived from an EMBL/GenBank/DDBJ whole genome shotgun (WGS) entry which is preliminary data.</text>
</comment>
<reference evidence="3 4" key="1">
    <citation type="submission" date="2018-07" db="EMBL/GenBank/DDBJ databases">
        <title>Freshwater and sediment microbial communities from various areas in North America, analyzing microbe dynamics in response to fracking.</title>
        <authorList>
            <person name="Lamendella R."/>
        </authorList>
    </citation>
    <scope>NUCLEOTIDE SEQUENCE [LARGE SCALE GENOMIC DNA]</scope>
    <source>
        <strain evidence="3 4">114E</strain>
        <strain evidence="2 5">114E_o</strain>
    </source>
</reference>
<dbReference type="Pfam" id="PF05069">
    <property type="entry name" value="Phage_tail_S"/>
    <property type="match status" value="1"/>
</dbReference>
<dbReference type="EMBL" id="QPJB01000001">
    <property type="protein sequence ID" value="RCW37848.1"/>
    <property type="molecule type" value="Genomic_DNA"/>
</dbReference>
<sequence>MTDDIDALAGWVEPLLRKMDPAERRKLMKTISRDLRKENQERMKAQEGPDGQKWDPRKKRNLRGKRGQIRKKAMFTKLRTAKYLKIRTSPDSAGLAFAGPAARIAVIHHYGLRAKVDKNGPIYDYPSRRLIGFGRGDLELIADRVLEHIQP</sequence>
<evidence type="ECO:0000256" key="1">
    <source>
        <dbReference type="SAM" id="MobiDB-lite"/>
    </source>
</evidence>
<evidence type="ECO:0000313" key="2">
    <source>
        <dbReference type="EMBL" id="RBP77002.1"/>
    </source>
</evidence>
<evidence type="ECO:0000313" key="3">
    <source>
        <dbReference type="EMBL" id="RCW37848.1"/>
    </source>
</evidence>
<keyword evidence="5" id="KW-1185">Reference proteome</keyword>
<dbReference type="AlphaFoldDB" id="A0A368V9Q3"/>
<dbReference type="Proteomes" id="UP000252795">
    <property type="component" value="Unassembled WGS sequence"/>
</dbReference>
<dbReference type="NCBIfam" id="TIGR01635">
    <property type="entry name" value="tail_comp_S"/>
    <property type="match status" value="1"/>
</dbReference>
<dbReference type="RefSeq" id="WP_113878915.1">
    <property type="nucleotide sequence ID" value="NZ_JAHVHZ010000005.1"/>
</dbReference>
<feature type="region of interest" description="Disordered" evidence="1">
    <location>
        <begin position="27"/>
        <end position="66"/>
    </location>
</feature>
<evidence type="ECO:0000313" key="4">
    <source>
        <dbReference type="Proteomes" id="UP000252795"/>
    </source>
</evidence>
<dbReference type="InterPro" id="IPR006522">
    <property type="entry name" value="Phage_virion_morphogenesis"/>
</dbReference>
<feature type="compositionally biased region" description="Basic and acidic residues" evidence="1">
    <location>
        <begin position="27"/>
        <end position="55"/>
    </location>
</feature>
<protein>
    <submittedName>
        <fullName evidence="3">Phage virion morphogenesis protein</fullName>
    </submittedName>
</protein>
<feature type="compositionally biased region" description="Basic residues" evidence="1">
    <location>
        <begin position="56"/>
        <end position="66"/>
    </location>
</feature>
<dbReference type="Proteomes" id="UP000253065">
    <property type="component" value="Unassembled WGS sequence"/>
</dbReference>
<proteinExistence type="predicted"/>
<organism evidence="3 4">
    <name type="scientific">Marinobacter nauticus</name>
    <name type="common">Marinobacter hydrocarbonoclasticus</name>
    <name type="synonym">Marinobacter aquaeolei</name>
    <dbReference type="NCBI Taxonomy" id="2743"/>
    <lineage>
        <taxon>Bacteria</taxon>
        <taxon>Pseudomonadati</taxon>
        <taxon>Pseudomonadota</taxon>
        <taxon>Gammaproteobacteria</taxon>
        <taxon>Pseudomonadales</taxon>
        <taxon>Marinobacteraceae</taxon>
        <taxon>Marinobacter</taxon>
    </lineage>
</organism>
<evidence type="ECO:0000313" key="5">
    <source>
        <dbReference type="Proteomes" id="UP000253065"/>
    </source>
</evidence>
<accession>A0A368V9Q3</accession>